<dbReference type="InterPro" id="IPR008949">
    <property type="entry name" value="Isoprenoid_synthase_dom_sf"/>
</dbReference>
<evidence type="ECO:0000313" key="2">
    <source>
        <dbReference type="EMBL" id="QDT58118.1"/>
    </source>
</evidence>
<name>A0A517SPR7_9BACT</name>
<dbReference type="SUPFAM" id="SSF48576">
    <property type="entry name" value="Terpenoid synthases"/>
    <property type="match status" value="1"/>
</dbReference>
<dbReference type="GO" id="GO:0051996">
    <property type="term" value="F:squalene synthase [NAD(P)H] activity"/>
    <property type="evidence" value="ECO:0007669"/>
    <property type="project" value="InterPro"/>
</dbReference>
<dbReference type="EMBL" id="CP036272">
    <property type="protein sequence ID" value="QDT58118.1"/>
    <property type="molecule type" value="Genomic_DNA"/>
</dbReference>
<dbReference type="GO" id="GO:0016114">
    <property type="term" value="P:terpenoid biosynthetic process"/>
    <property type="evidence" value="ECO:0007669"/>
    <property type="project" value="UniProtKB-ARBA"/>
</dbReference>
<reference evidence="2 3" key="1">
    <citation type="submission" date="2019-02" db="EMBL/GenBank/DDBJ databases">
        <title>Deep-cultivation of Planctomycetes and their phenomic and genomic characterization uncovers novel biology.</title>
        <authorList>
            <person name="Wiegand S."/>
            <person name="Jogler M."/>
            <person name="Boedeker C."/>
            <person name="Pinto D."/>
            <person name="Vollmers J."/>
            <person name="Rivas-Marin E."/>
            <person name="Kohn T."/>
            <person name="Peeters S.H."/>
            <person name="Heuer A."/>
            <person name="Rast P."/>
            <person name="Oberbeckmann S."/>
            <person name="Bunk B."/>
            <person name="Jeske O."/>
            <person name="Meyerdierks A."/>
            <person name="Storesund J.E."/>
            <person name="Kallscheuer N."/>
            <person name="Luecker S."/>
            <person name="Lage O.M."/>
            <person name="Pohl T."/>
            <person name="Merkel B.J."/>
            <person name="Hornburger P."/>
            <person name="Mueller R.-W."/>
            <person name="Bruemmer F."/>
            <person name="Labrenz M."/>
            <person name="Spormann A.M."/>
            <person name="Op den Camp H."/>
            <person name="Overmann J."/>
            <person name="Amann R."/>
            <person name="Jetten M.S.M."/>
            <person name="Mascher T."/>
            <person name="Medema M.H."/>
            <person name="Devos D.P."/>
            <person name="Kaster A.-K."/>
            <person name="Ovreas L."/>
            <person name="Rohde M."/>
            <person name="Galperin M.Y."/>
            <person name="Jogler C."/>
        </authorList>
    </citation>
    <scope>NUCLEOTIDE SEQUENCE [LARGE SCALE GENOMIC DNA]</scope>
    <source>
        <strain evidence="2 3">SV_7m_r</strain>
    </source>
</reference>
<gene>
    <name evidence="2" type="primary">crtB_2</name>
    <name evidence="2" type="ORF">SV7mr_06070</name>
</gene>
<dbReference type="InterPro" id="IPR033904">
    <property type="entry name" value="Trans_IPPS_HH"/>
</dbReference>
<organism evidence="2 3">
    <name type="scientific">Stieleria bergensis</name>
    <dbReference type="NCBI Taxonomy" id="2528025"/>
    <lineage>
        <taxon>Bacteria</taxon>
        <taxon>Pseudomonadati</taxon>
        <taxon>Planctomycetota</taxon>
        <taxon>Planctomycetia</taxon>
        <taxon>Pirellulales</taxon>
        <taxon>Pirellulaceae</taxon>
        <taxon>Stieleria</taxon>
    </lineage>
</organism>
<dbReference type="InterPro" id="IPR002060">
    <property type="entry name" value="Squ/phyt_synthse"/>
</dbReference>
<dbReference type="Proteomes" id="UP000315003">
    <property type="component" value="Chromosome"/>
</dbReference>
<dbReference type="SFLD" id="SFLDS00005">
    <property type="entry name" value="Isoprenoid_Synthase_Type_I"/>
    <property type="match status" value="1"/>
</dbReference>
<evidence type="ECO:0000256" key="1">
    <source>
        <dbReference type="SAM" id="MobiDB-lite"/>
    </source>
</evidence>
<dbReference type="SFLD" id="SFLDG01018">
    <property type="entry name" value="Squalene/Phytoene_Synthase_Lik"/>
    <property type="match status" value="1"/>
</dbReference>
<dbReference type="Gene3D" id="1.10.600.10">
    <property type="entry name" value="Farnesyl Diphosphate Synthase"/>
    <property type="match status" value="1"/>
</dbReference>
<dbReference type="InterPro" id="IPR017827">
    <property type="entry name" value="HSQ_synthase_HpnC"/>
</dbReference>
<dbReference type="PANTHER" id="PTHR31480">
    <property type="entry name" value="BIFUNCTIONAL LYCOPENE CYCLASE/PHYTOENE SYNTHASE"/>
    <property type="match status" value="1"/>
</dbReference>
<feature type="region of interest" description="Disordered" evidence="1">
    <location>
        <begin position="1"/>
        <end position="25"/>
    </location>
</feature>
<sequence>MKSPLKPQPEWEESPTAAPRSTDAAQAAAPAKQQAAMSVASSERYCRQLATSHYENFVVASVLLPAAMRAPFYSLYAYCRTADDLADESASPEAALSALDRLAQDLDKTFAGQPPQREFFPALHATIKQFAMTREPFDDLLSAMRQDQTVTQYESYPQLLDYCSRSASPVGRMVLQLADLREGIAVEQSDDICIGLQLANFWQDVARDHQIGRIYLPEQMRNEFQVTPDMLLQSSTAPELKRLLKHLCQDARERFQRGMLLVESLPRWLASDVRLMAQGGVATLDAIAKMDYDVLRCRPKVSLWKQTKLLMRAVLGRML</sequence>
<proteinExistence type="predicted"/>
<accession>A0A517SPR7</accession>
<keyword evidence="3" id="KW-1185">Reference proteome</keyword>
<dbReference type="InterPro" id="IPR044843">
    <property type="entry name" value="Trans_IPPS_bact-type"/>
</dbReference>
<dbReference type="RefSeq" id="WP_419188012.1">
    <property type="nucleotide sequence ID" value="NZ_CP036272.1"/>
</dbReference>
<dbReference type="AlphaFoldDB" id="A0A517SPR7"/>
<dbReference type="CDD" id="cd00683">
    <property type="entry name" value="Trans_IPPS_HH"/>
    <property type="match status" value="1"/>
</dbReference>
<dbReference type="SFLD" id="SFLDG01212">
    <property type="entry name" value="Phytoene_synthase_like"/>
    <property type="match status" value="1"/>
</dbReference>
<protein>
    <submittedName>
        <fullName evidence="2">All-trans-phytoene synthase</fullName>
    </submittedName>
</protein>
<dbReference type="GO" id="GO:0004311">
    <property type="term" value="F:geranylgeranyl diphosphate synthase activity"/>
    <property type="evidence" value="ECO:0007669"/>
    <property type="project" value="InterPro"/>
</dbReference>
<evidence type="ECO:0000313" key="3">
    <source>
        <dbReference type="Proteomes" id="UP000315003"/>
    </source>
</evidence>
<dbReference type="NCBIfam" id="TIGR03464">
    <property type="entry name" value="HpnC"/>
    <property type="match status" value="1"/>
</dbReference>
<dbReference type="Pfam" id="PF00494">
    <property type="entry name" value="SQS_PSY"/>
    <property type="match status" value="1"/>
</dbReference>